<evidence type="ECO:0000256" key="3">
    <source>
        <dbReference type="ARBA" id="ARBA00023134"/>
    </source>
</evidence>
<dbReference type="InterPro" id="IPR027417">
    <property type="entry name" value="P-loop_NTPase"/>
</dbReference>
<dbReference type="Proteomes" id="UP000736164">
    <property type="component" value="Unassembled WGS sequence"/>
</dbReference>
<feature type="domain" description="AIG1-type G" evidence="6">
    <location>
        <begin position="390"/>
        <end position="589"/>
    </location>
</feature>
<name>A0A8J7NI56_ATRSP</name>
<feature type="compositionally biased region" description="Low complexity" evidence="5">
    <location>
        <begin position="415"/>
        <end position="426"/>
    </location>
</feature>
<organism evidence="7 8">
    <name type="scientific">Atractosteus spatula</name>
    <name type="common">Alligator gar</name>
    <name type="synonym">Lepisosteus spatula</name>
    <dbReference type="NCBI Taxonomy" id="7917"/>
    <lineage>
        <taxon>Eukaryota</taxon>
        <taxon>Metazoa</taxon>
        <taxon>Chordata</taxon>
        <taxon>Craniata</taxon>
        <taxon>Vertebrata</taxon>
        <taxon>Euteleostomi</taxon>
        <taxon>Actinopterygii</taxon>
        <taxon>Neopterygii</taxon>
        <taxon>Holostei</taxon>
        <taxon>Semionotiformes</taxon>
        <taxon>Lepisosteidae</taxon>
        <taxon>Atractosteus</taxon>
    </lineage>
</organism>
<keyword evidence="2" id="KW-0547">Nucleotide-binding</keyword>
<evidence type="ECO:0000313" key="8">
    <source>
        <dbReference type="Proteomes" id="UP000736164"/>
    </source>
</evidence>
<reference evidence="7" key="1">
    <citation type="journal article" date="2021" name="Cell">
        <title>Tracing the genetic footprints of vertebrate landing in non-teleost ray-finned fishes.</title>
        <authorList>
            <person name="Bi X."/>
            <person name="Wang K."/>
            <person name="Yang L."/>
            <person name="Pan H."/>
            <person name="Jiang H."/>
            <person name="Wei Q."/>
            <person name="Fang M."/>
            <person name="Yu H."/>
            <person name="Zhu C."/>
            <person name="Cai Y."/>
            <person name="He Y."/>
            <person name="Gan X."/>
            <person name="Zeng H."/>
            <person name="Yu D."/>
            <person name="Zhu Y."/>
            <person name="Jiang H."/>
            <person name="Qiu Q."/>
            <person name="Yang H."/>
            <person name="Zhang Y.E."/>
            <person name="Wang W."/>
            <person name="Zhu M."/>
            <person name="He S."/>
            <person name="Zhang G."/>
        </authorList>
    </citation>
    <scope>NUCLEOTIDE SEQUENCE</scope>
    <source>
        <strain evidence="7">Allg_001</strain>
    </source>
</reference>
<feature type="non-terminal residue" evidence="7">
    <location>
        <position position="1"/>
    </location>
</feature>
<evidence type="ECO:0000259" key="6">
    <source>
        <dbReference type="PROSITE" id="PS51720"/>
    </source>
</evidence>
<dbReference type="FunFam" id="3.40.50.300:FF:002274">
    <property type="entry name" value="Si:dkeyp-69e1.8"/>
    <property type="match status" value="1"/>
</dbReference>
<dbReference type="Gene3D" id="3.40.50.300">
    <property type="entry name" value="P-loop containing nucleotide triphosphate hydrolases"/>
    <property type="match status" value="4"/>
</dbReference>
<dbReference type="Pfam" id="PF04548">
    <property type="entry name" value="AIG1"/>
    <property type="match status" value="4"/>
</dbReference>
<keyword evidence="8" id="KW-1185">Reference proteome</keyword>
<dbReference type="PANTHER" id="PTHR10903:SF107">
    <property type="entry name" value="GTPASE IMAP FAMILY MEMBER 4-LIKE-RELATED"/>
    <property type="match status" value="1"/>
</dbReference>
<sequence length="723" mass="82462">MRNDLQQIRQEIVKIVSLCPPGPHTLLLVINLDSNTDWKSAEEHLELLSEIVWRHTIVLFTWGDRLRDTTIEQHIKRGGKELQWLVEKCGNRYHVLNNKNRGDRTQVTELLEKIEYMVAGKTDCYYEIEEKNLQEMEEKRGEEQADSHEAPQHLSEIRIVLLGQRWSEKSSAGNTILGREEFDTEGETEECVKRQGEVAGRQITVVDTPDWDVCLMRSDPQQIRQDIVKTVSLCPPGPHTLLLVINLNSHTEWRSVVKHLDLLSERVWRHTIVLFTWGDRERRKKLSSPRDRQRDTTIEQCMERRGKELQCLVEKCGNRYHVLNNKDRGSTQVTELLEKIEDMVARNCGLKLNPSYLWKGWSPLMSNLPDAPVSPPVAVSEVKPRLQPCPSELRLVLLGRTGAGKSAAGNTILGSEEFPSEASSSAVTQESRKRTGQVSGRQVTVVDTPDWLHTRLSEGDRRRDVGLCVNLSAPGPHAFLLVTPLGRSTGEERRTLETVLEIFGERALGHTMVLFTHADELTSRTLEEFVHTGSRELQWLLEKCGNRYHALNNKDRGGTQVTELLEKIEELVAGNKGSYYSSETYQEAESQIRQRQLQILREREESKQREEERLREKHQKELQNYLRRMEEEIQTREDKIRALEKGVDPSVPTAVEPRLQPRPSELRLVLLGRTGPGKSAAGNTILGSEEFPSEASSSAVTQESRKRTGQVSGRRVTVVDTPN</sequence>
<feature type="domain" description="AIG1-type G" evidence="6">
    <location>
        <begin position="663"/>
        <end position="723"/>
    </location>
</feature>
<keyword evidence="4" id="KW-0175">Coiled coil</keyword>
<evidence type="ECO:0000313" key="7">
    <source>
        <dbReference type="EMBL" id="MBN3312463.1"/>
    </source>
</evidence>
<evidence type="ECO:0000256" key="5">
    <source>
        <dbReference type="SAM" id="MobiDB-lite"/>
    </source>
</evidence>
<feature type="region of interest" description="Disordered" evidence="5">
    <location>
        <begin position="408"/>
        <end position="440"/>
    </location>
</feature>
<dbReference type="AlphaFoldDB" id="A0A8J7NI56"/>
<dbReference type="InterPro" id="IPR045058">
    <property type="entry name" value="GIMA/IAN/Toc"/>
</dbReference>
<evidence type="ECO:0000256" key="1">
    <source>
        <dbReference type="ARBA" id="ARBA00008535"/>
    </source>
</evidence>
<dbReference type="GO" id="GO:0005525">
    <property type="term" value="F:GTP binding"/>
    <property type="evidence" value="ECO:0007669"/>
    <property type="project" value="UniProtKB-KW"/>
</dbReference>
<accession>A0A8J7NI56</accession>
<dbReference type="InterPro" id="IPR006703">
    <property type="entry name" value="G_AIG1"/>
</dbReference>
<protein>
    <submittedName>
        <fullName evidence="7">GIMA8 GTPase</fullName>
    </submittedName>
</protein>
<dbReference type="CDD" id="cd01852">
    <property type="entry name" value="AIG1"/>
    <property type="match status" value="1"/>
</dbReference>
<feature type="non-terminal residue" evidence="7">
    <location>
        <position position="723"/>
    </location>
</feature>
<gene>
    <name evidence="7" type="primary">Gimap8_4</name>
    <name evidence="7" type="ORF">GTO95_0003577</name>
</gene>
<dbReference type="SUPFAM" id="SSF52540">
    <property type="entry name" value="P-loop containing nucleoside triphosphate hydrolases"/>
    <property type="match status" value="4"/>
</dbReference>
<feature type="compositionally biased region" description="Low complexity" evidence="5">
    <location>
        <begin position="688"/>
        <end position="699"/>
    </location>
</feature>
<comment type="caution">
    <text evidence="7">The sequence shown here is derived from an EMBL/GenBank/DDBJ whole genome shotgun (WGS) entry which is preliminary data.</text>
</comment>
<comment type="similarity">
    <text evidence="1">Belongs to the TRAFAC class TrmE-Era-EngA-EngB-Septin-like GTPase superfamily. AIG1/Toc34/Toc159-like paraseptin GTPase family. IAN subfamily.</text>
</comment>
<feature type="domain" description="AIG1-type G" evidence="6">
    <location>
        <begin position="154"/>
        <end position="361"/>
    </location>
</feature>
<evidence type="ECO:0000256" key="4">
    <source>
        <dbReference type="SAM" id="Coils"/>
    </source>
</evidence>
<proteinExistence type="inferred from homology"/>
<dbReference type="EMBL" id="JAAWVO010005699">
    <property type="protein sequence ID" value="MBN3312463.1"/>
    <property type="molecule type" value="Genomic_DNA"/>
</dbReference>
<feature type="region of interest" description="Disordered" evidence="5">
    <location>
        <begin position="674"/>
        <end position="723"/>
    </location>
</feature>
<keyword evidence="3" id="KW-0342">GTP-binding</keyword>
<dbReference type="PANTHER" id="PTHR10903">
    <property type="entry name" value="GTPASE, IMAP FAMILY MEMBER-RELATED"/>
    <property type="match status" value="1"/>
</dbReference>
<evidence type="ECO:0000256" key="2">
    <source>
        <dbReference type="ARBA" id="ARBA00022741"/>
    </source>
</evidence>
<dbReference type="PROSITE" id="PS51720">
    <property type="entry name" value="G_AIG1"/>
    <property type="match status" value="3"/>
</dbReference>
<dbReference type="FunFam" id="3.40.50.300:FF:001756">
    <property type="entry name" value="Si:dkey-185m8.2"/>
    <property type="match status" value="1"/>
</dbReference>
<feature type="coiled-coil region" evidence="4">
    <location>
        <begin position="585"/>
        <end position="646"/>
    </location>
</feature>